<organism evidence="5 6">
    <name type="scientific">Vibrio rumoiensis</name>
    <dbReference type="NCBI Taxonomy" id="76258"/>
    <lineage>
        <taxon>Bacteria</taxon>
        <taxon>Pseudomonadati</taxon>
        <taxon>Pseudomonadota</taxon>
        <taxon>Gammaproteobacteria</taxon>
        <taxon>Vibrionales</taxon>
        <taxon>Vibrionaceae</taxon>
        <taxon>Vibrio</taxon>
    </lineage>
</organism>
<dbReference type="EMBL" id="JBIHSN010000002">
    <property type="protein sequence ID" value="MFH0264286.1"/>
    <property type="molecule type" value="Genomic_DNA"/>
</dbReference>
<accession>A0ABW7IRN9</accession>
<evidence type="ECO:0000259" key="4">
    <source>
        <dbReference type="Pfam" id="PF07804"/>
    </source>
</evidence>
<gene>
    <name evidence="5" type="ORF">ACGRQ9_01880</name>
</gene>
<comment type="similarity">
    <text evidence="1">Belongs to the HipA Ser/Thr kinase family.</text>
</comment>
<evidence type="ECO:0000313" key="5">
    <source>
        <dbReference type="EMBL" id="MFH0264286.1"/>
    </source>
</evidence>
<dbReference type="PANTHER" id="PTHR37419">
    <property type="entry name" value="SERINE/THREONINE-PROTEIN KINASE TOXIN HIPA"/>
    <property type="match status" value="1"/>
</dbReference>
<comment type="caution">
    <text evidence="5">The sequence shown here is derived from an EMBL/GenBank/DDBJ whole genome shotgun (WGS) entry which is preliminary data.</text>
</comment>
<keyword evidence="3" id="KW-0418">Kinase</keyword>
<evidence type="ECO:0000256" key="3">
    <source>
        <dbReference type="ARBA" id="ARBA00022777"/>
    </source>
</evidence>
<evidence type="ECO:0000256" key="2">
    <source>
        <dbReference type="ARBA" id="ARBA00022679"/>
    </source>
</evidence>
<name>A0ABW7IRN9_9VIBR</name>
<sequence length="349" mass="39891">MYPSNRSLISLVDLNNSNREQEEYKKGEIKALLGASKYQMRLPFTREEFVNELPKKQKGMSISGYQPKLSLAINDENELGVVEEKALFILKPSPTEFPYLAENEHATMLVMKALGFDLPPFGLVRFREEDEDSERAFIIRRYDRLKAGEEAIHQEQLDAAMSVSEKYGKIKDDDEGYISYEQACKFLISHVNSSLSFKRELFNRVLTAYFLGNNDLHLRNIGILLPEKGAAQLAPIYDYVSIAPYPDYIANETTLALPLLASEEGDNGNTSGYISHCTYTGFDFLTFAENIGIKPKLAKKWIEELCANTKKIKDIYQNSFMPEAHIVKVTEWIDSRKNYLLQLEHVDID</sequence>
<dbReference type="RefSeq" id="WP_394607196.1">
    <property type="nucleotide sequence ID" value="NZ_JBIHSJ010000001.1"/>
</dbReference>
<dbReference type="InterPro" id="IPR052028">
    <property type="entry name" value="HipA_Ser/Thr_kinase"/>
</dbReference>
<keyword evidence="6" id="KW-1185">Reference proteome</keyword>
<protein>
    <submittedName>
        <fullName evidence="5">Type II toxin-antitoxin system HipA family toxin</fullName>
    </submittedName>
</protein>
<dbReference type="Proteomes" id="UP001607151">
    <property type="component" value="Unassembled WGS sequence"/>
</dbReference>
<dbReference type="PANTHER" id="PTHR37419:SF6">
    <property type="entry name" value="KINASE HI_0665-RELATED"/>
    <property type="match status" value="1"/>
</dbReference>
<keyword evidence="2" id="KW-0808">Transferase</keyword>
<evidence type="ECO:0000256" key="1">
    <source>
        <dbReference type="ARBA" id="ARBA00010164"/>
    </source>
</evidence>
<dbReference type="InterPro" id="IPR012893">
    <property type="entry name" value="HipA-like_C"/>
</dbReference>
<proteinExistence type="inferred from homology"/>
<feature type="domain" description="HipA-like C-terminal" evidence="4">
    <location>
        <begin position="60"/>
        <end position="310"/>
    </location>
</feature>
<dbReference type="Pfam" id="PF07804">
    <property type="entry name" value="HipA_C"/>
    <property type="match status" value="1"/>
</dbReference>
<reference evidence="5 6" key="1">
    <citation type="submission" date="2024-10" db="EMBL/GenBank/DDBJ databases">
        <authorList>
            <person name="Yibar A."/>
            <person name="Saticioglu I.B."/>
            <person name="Duman M."/>
            <person name="Ajmi N."/>
            <person name="Gurler F."/>
            <person name="Ay H."/>
            <person name="Onuk E."/>
            <person name="Guler S."/>
            <person name="Romalde J.L."/>
        </authorList>
    </citation>
    <scope>NUCLEOTIDE SEQUENCE [LARGE SCALE GENOMIC DNA]</scope>
    <source>
        <strain evidence="5 6">14-MA-B</strain>
    </source>
</reference>
<dbReference type="Gene3D" id="1.10.1070.20">
    <property type="match status" value="1"/>
</dbReference>
<evidence type="ECO:0000313" key="6">
    <source>
        <dbReference type="Proteomes" id="UP001607151"/>
    </source>
</evidence>